<dbReference type="SUPFAM" id="SSF48726">
    <property type="entry name" value="Immunoglobulin"/>
    <property type="match status" value="1"/>
</dbReference>
<gene>
    <name evidence="3" type="ORF">OSB1V03_LOCUS11489</name>
</gene>
<proteinExistence type="predicted"/>
<keyword evidence="4" id="KW-1185">Reference proteome</keyword>
<evidence type="ECO:0000259" key="2">
    <source>
        <dbReference type="PROSITE" id="PS50835"/>
    </source>
</evidence>
<accession>A0A7R9KXK4</accession>
<reference evidence="3" key="1">
    <citation type="submission" date="2020-11" db="EMBL/GenBank/DDBJ databases">
        <authorList>
            <person name="Tran Van P."/>
        </authorList>
    </citation>
    <scope>NUCLEOTIDE SEQUENCE</scope>
</reference>
<dbReference type="AlphaFoldDB" id="A0A7R9KXK4"/>
<sequence length="182" mass="20050">MRRGVIIDDTSVVVSEGSESFVRNELVLPRLAREHLLMELVCQASQSNTDYSANHTAYKAVVKLELNLKPLEVLIMSANKPLSAGIRAEVKCRASGSRPQPQISWYKGSKKMPEVRDSASNDGNATISTLSFIPAIEDNGKHLSCRADNEQMADDEIESGRILTIYCLYTTPNTLATNSCIF</sequence>
<dbReference type="PANTHER" id="PTHR23278:SF19">
    <property type="entry name" value="OBSCURIN"/>
    <property type="match status" value="1"/>
</dbReference>
<dbReference type="Gene3D" id="2.60.40.10">
    <property type="entry name" value="Immunoglobulins"/>
    <property type="match status" value="1"/>
</dbReference>
<name>A0A7R9KXK4_9ACAR</name>
<dbReference type="Proteomes" id="UP000759131">
    <property type="component" value="Unassembled WGS sequence"/>
</dbReference>
<evidence type="ECO:0000313" key="4">
    <source>
        <dbReference type="Proteomes" id="UP000759131"/>
    </source>
</evidence>
<dbReference type="EMBL" id="CAJPIZ010008972">
    <property type="protein sequence ID" value="CAG2111509.1"/>
    <property type="molecule type" value="Genomic_DNA"/>
</dbReference>
<feature type="domain" description="Ig-like" evidence="2">
    <location>
        <begin position="70"/>
        <end position="164"/>
    </location>
</feature>
<dbReference type="InterPro" id="IPR013783">
    <property type="entry name" value="Ig-like_fold"/>
</dbReference>
<dbReference type="PROSITE" id="PS50835">
    <property type="entry name" value="IG_LIKE"/>
    <property type="match status" value="1"/>
</dbReference>
<dbReference type="PANTHER" id="PTHR23278">
    <property type="entry name" value="SIDESTEP PROTEIN"/>
    <property type="match status" value="1"/>
</dbReference>
<keyword evidence="1" id="KW-1015">Disulfide bond</keyword>
<protein>
    <recommendedName>
        <fullName evidence="2">Ig-like domain-containing protein</fullName>
    </recommendedName>
</protein>
<organism evidence="3">
    <name type="scientific">Medioppia subpectinata</name>
    <dbReference type="NCBI Taxonomy" id="1979941"/>
    <lineage>
        <taxon>Eukaryota</taxon>
        <taxon>Metazoa</taxon>
        <taxon>Ecdysozoa</taxon>
        <taxon>Arthropoda</taxon>
        <taxon>Chelicerata</taxon>
        <taxon>Arachnida</taxon>
        <taxon>Acari</taxon>
        <taxon>Acariformes</taxon>
        <taxon>Sarcoptiformes</taxon>
        <taxon>Oribatida</taxon>
        <taxon>Brachypylina</taxon>
        <taxon>Oppioidea</taxon>
        <taxon>Oppiidae</taxon>
        <taxon>Medioppia</taxon>
    </lineage>
</organism>
<dbReference type="InterPro" id="IPR013162">
    <property type="entry name" value="CD80_C2-set"/>
</dbReference>
<dbReference type="InterPro" id="IPR007110">
    <property type="entry name" value="Ig-like_dom"/>
</dbReference>
<dbReference type="Pfam" id="PF08205">
    <property type="entry name" value="C2-set_2"/>
    <property type="match status" value="1"/>
</dbReference>
<dbReference type="OrthoDB" id="5843397at2759"/>
<dbReference type="InterPro" id="IPR036179">
    <property type="entry name" value="Ig-like_dom_sf"/>
</dbReference>
<evidence type="ECO:0000313" key="3">
    <source>
        <dbReference type="EMBL" id="CAD7631079.1"/>
    </source>
</evidence>
<evidence type="ECO:0000256" key="1">
    <source>
        <dbReference type="ARBA" id="ARBA00023157"/>
    </source>
</evidence>
<dbReference type="EMBL" id="OC863547">
    <property type="protein sequence ID" value="CAD7631079.1"/>
    <property type="molecule type" value="Genomic_DNA"/>
</dbReference>